<dbReference type="Pfam" id="PF18916">
    <property type="entry name" value="Lycopene_cyc"/>
    <property type="match status" value="1"/>
</dbReference>
<organism evidence="10 11">
    <name type="scientific">Leekyejoonella antrihumi</name>
    <dbReference type="NCBI Taxonomy" id="1660198"/>
    <lineage>
        <taxon>Bacteria</taxon>
        <taxon>Bacillati</taxon>
        <taxon>Actinomycetota</taxon>
        <taxon>Actinomycetes</taxon>
        <taxon>Micrococcales</taxon>
        <taxon>Dermacoccaceae</taxon>
        <taxon>Leekyejoonella</taxon>
    </lineage>
</organism>
<evidence type="ECO:0000256" key="7">
    <source>
        <dbReference type="ARBA" id="ARBA00023235"/>
    </source>
</evidence>
<evidence type="ECO:0000256" key="4">
    <source>
        <dbReference type="ARBA" id="ARBA00022746"/>
    </source>
</evidence>
<feature type="transmembrane region" description="Helical" evidence="8">
    <location>
        <begin position="78"/>
        <end position="99"/>
    </location>
</feature>
<dbReference type="InterPro" id="IPR017825">
    <property type="entry name" value="Lycopene_cyclase_dom"/>
</dbReference>
<evidence type="ECO:0000256" key="6">
    <source>
        <dbReference type="ARBA" id="ARBA00023136"/>
    </source>
</evidence>
<protein>
    <submittedName>
        <fullName evidence="10">Lycopene cyclase domain-containing protein</fullName>
    </submittedName>
</protein>
<proteinExistence type="predicted"/>
<keyword evidence="5 8" id="KW-1133">Transmembrane helix</keyword>
<dbReference type="NCBIfam" id="TIGR03462">
    <property type="entry name" value="CarR_dom_SF"/>
    <property type="match status" value="1"/>
</dbReference>
<dbReference type="EMBL" id="VCQV01000008">
    <property type="protein sequence ID" value="TWP36963.1"/>
    <property type="molecule type" value="Genomic_DNA"/>
</dbReference>
<evidence type="ECO:0000256" key="1">
    <source>
        <dbReference type="ARBA" id="ARBA00004141"/>
    </source>
</evidence>
<feature type="domain" description="Lycopene cyclase" evidence="9">
    <location>
        <begin position="6"/>
        <end position="94"/>
    </location>
</feature>
<evidence type="ECO:0000256" key="3">
    <source>
        <dbReference type="ARBA" id="ARBA00022692"/>
    </source>
</evidence>
<feature type="transmembrane region" description="Helical" evidence="8">
    <location>
        <begin position="34"/>
        <end position="58"/>
    </location>
</feature>
<dbReference type="OrthoDB" id="5195186at2"/>
<feature type="transmembrane region" description="Helical" evidence="8">
    <location>
        <begin position="6"/>
        <end position="27"/>
    </location>
</feature>
<comment type="subcellular location">
    <subcellularLocation>
        <location evidence="1">Membrane</location>
        <topology evidence="1">Multi-pass membrane protein</topology>
    </subcellularLocation>
</comment>
<dbReference type="GO" id="GO:0016872">
    <property type="term" value="F:intramolecular lyase activity"/>
    <property type="evidence" value="ECO:0007669"/>
    <property type="project" value="InterPro"/>
</dbReference>
<keyword evidence="3 8" id="KW-0812">Transmembrane</keyword>
<accession>A0A563E3Z4</accession>
<evidence type="ECO:0000256" key="5">
    <source>
        <dbReference type="ARBA" id="ARBA00022989"/>
    </source>
</evidence>
<comment type="pathway">
    <text evidence="2">Carotenoid biosynthesis.</text>
</comment>
<keyword evidence="11" id="KW-1185">Reference proteome</keyword>
<gene>
    <name evidence="10" type="ORF">FGL98_07850</name>
</gene>
<evidence type="ECO:0000313" key="11">
    <source>
        <dbReference type="Proteomes" id="UP000320244"/>
    </source>
</evidence>
<name>A0A563E3Z4_9MICO</name>
<dbReference type="Proteomes" id="UP000320244">
    <property type="component" value="Unassembled WGS sequence"/>
</dbReference>
<dbReference type="GO" id="GO:0016020">
    <property type="term" value="C:membrane"/>
    <property type="evidence" value="ECO:0007669"/>
    <property type="project" value="UniProtKB-SubCell"/>
</dbReference>
<dbReference type="AlphaFoldDB" id="A0A563E3Z4"/>
<evidence type="ECO:0000256" key="2">
    <source>
        <dbReference type="ARBA" id="ARBA00004829"/>
    </source>
</evidence>
<sequence>MSHLAYTAMLVFCLVGTVPLVPVFGLRRVRPRRVLLTAVCAGAPFLVWDIAAARAGQWSFDARQTLPVRLLGLPLEEYAFFLVIPFAAIATYEAVGVMLRRRNGARPPDGRGR</sequence>
<dbReference type="RefSeq" id="WP_146316206.1">
    <property type="nucleotide sequence ID" value="NZ_VCQV01000008.1"/>
</dbReference>
<keyword evidence="7" id="KW-0413">Isomerase</keyword>
<reference evidence="10 11" key="1">
    <citation type="submission" date="2019-05" db="EMBL/GenBank/DDBJ databases">
        <authorList>
            <person name="Lee S.D."/>
        </authorList>
    </citation>
    <scope>NUCLEOTIDE SEQUENCE [LARGE SCALE GENOMIC DNA]</scope>
    <source>
        <strain evidence="10 11">C5-26</strain>
    </source>
</reference>
<evidence type="ECO:0000313" key="10">
    <source>
        <dbReference type="EMBL" id="TWP36963.1"/>
    </source>
</evidence>
<reference evidence="10 11" key="2">
    <citation type="submission" date="2019-08" db="EMBL/GenBank/DDBJ databases">
        <title>Jejuicoccus antrihumi gen. nov., sp. nov., a new member of the family Dermacoccaceae isolated from a cave.</title>
        <authorList>
            <person name="Schumann P."/>
            <person name="Kim I.S."/>
        </authorList>
    </citation>
    <scope>NUCLEOTIDE SEQUENCE [LARGE SCALE GENOMIC DNA]</scope>
    <source>
        <strain evidence="10 11">C5-26</strain>
    </source>
</reference>
<keyword evidence="4" id="KW-0125">Carotenoid biosynthesis</keyword>
<evidence type="ECO:0000256" key="8">
    <source>
        <dbReference type="SAM" id="Phobius"/>
    </source>
</evidence>
<dbReference type="GO" id="GO:0016117">
    <property type="term" value="P:carotenoid biosynthetic process"/>
    <property type="evidence" value="ECO:0007669"/>
    <property type="project" value="UniProtKB-KW"/>
</dbReference>
<keyword evidence="6 8" id="KW-0472">Membrane</keyword>
<dbReference type="GO" id="GO:0045436">
    <property type="term" value="F:lycopene beta cyclase activity"/>
    <property type="evidence" value="ECO:0007669"/>
    <property type="project" value="UniProtKB-ARBA"/>
</dbReference>
<comment type="caution">
    <text evidence="10">The sequence shown here is derived from an EMBL/GenBank/DDBJ whole genome shotgun (WGS) entry which is preliminary data.</text>
</comment>
<evidence type="ECO:0000259" key="9">
    <source>
        <dbReference type="Pfam" id="PF18916"/>
    </source>
</evidence>